<name>A0ABP3EW55_9ACTN</name>
<reference evidence="2" key="1">
    <citation type="journal article" date="2019" name="Int. J. Syst. Evol. Microbiol.">
        <title>The Global Catalogue of Microorganisms (GCM) 10K type strain sequencing project: providing services to taxonomists for standard genome sequencing and annotation.</title>
        <authorList>
            <consortium name="The Broad Institute Genomics Platform"/>
            <consortium name="The Broad Institute Genome Sequencing Center for Infectious Disease"/>
            <person name="Wu L."/>
            <person name="Ma J."/>
        </authorList>
    </citation>
    <scope>NUCLEOTIDE SEQUENCE [LARGE SCALE GENOMIC DNA]</scope>
    <source>
        <strain evidence="2">JCM 4505</strain>
    </source>
</reference>
<gene>
    <name evidence="1" type="ORF">GCM10010302_15550</name>
</gene>
<dbReference type="Proteomes" id="UP001501867">
    <property type="component" value="Unassembled WGS sequence"/>
</dbReference>
<organism evidence="1 2">
    <name type="scientific">Streptomyces polychromogenes</name>
    <dbReference type="NCBI Taxonomy" id="67342"/>
    <lineage>
        <taxon>Bacteria</taxon>
        <taxon>Bacillati</taxon>
        <taxon>Actinomycetota</taxon>
        <taxon>Actinomycetes</taxon>
        <taxon>Kitasatosporales</taxon>
        <taxon>Streptomycetaceae</taxon>
        <taxon>Streptomyces</taxon>
    </lineage>
</organism>
<dbReference type="EMBL" id="BAAABV010000010">
    <property type="protein sequence ID" value="GAA0278722.1"/>
    <property type="molecule type" value="Genomic_DNA"/>
</dbReference>
<evidence type="ECO:0000313" key="1">
    <source>
        <dbReference type="EMBL" id="GAA0278722.1"/>
    </source>
</evidence>
<proteinExistence type="predicted"/>
<comment type="caution">
    <text evidence="1">The sequence shown here is derived from an EMBL/GenBank/DDBJ whole genome shotgun (WGS) entry which is preliminary data.</text>
</comment>
<accession>A0ABP3EW55</accession>
<evidence type="ECO:0000313" key="2">
    <source>
        <dbReference type="Proteomes" id="UP001501867"/>
    </source>
</evidence>
<sequence>MTAAAGTVRSRPSTAVFDPYRFTSPRISTAGSLLMGNESTEPRKGARALGWRDAAGAGRVFSERVFRAPSPDGRKLSVIFSPPPALPAGTGEPLEARWSEALRAGAARVPR</sequence>
<protein>
    <submittedName>
        <fullName evidence="1">Uncharacterized protein</fullName>
    </submittedName>
</protein>
<keyword evidence="2" id="KW-1185">Reference proteome</keyword>